<keyword evidence="2" id="KW-1185">Reference proteome</keyword>
<gene>
    <name evidence="1" type="ORF">CFK41_11935</name>
</gene>
<protein>
    <submittedName>
        <fullName evidence="1">DUF559 domain-containing protein</fullName>
    </submittedName>
</protein>
<accession>A0A291GYU9</accession>
<dbReference type="RefSeq" id="WP_096799860.1">
    <property type="nucleotide sequence ID" value="NZ_CP023564.1"/>
</dbReference>
<sequence>MTLRRATDLLPGRLYSRRGLREQGMHPRVLASDEIATPVAGYCSRADAPAPLVRVALLVQTVLVPGSVISHATAAELLGLPLPLELTRAGGAPLHCTILRTAEDTGGGRRRTRQSLVVHAATALPSSRLRGLAITPPLEVLRQIVSKLSHDDLVACLDSLAARRHGAAVHVPLPLILPDVGRLRGPGSVAVRRAATDARAEVWSPMETRTRLLLRRHGFPEPTPNLRVREEATGRTFVIGLAYPAAKVAVEYDSEEHRLNRRQWQKDLHKNEVLHQLGWSVVRLSVADLLDPADAIARLTAAGARNDL</sequence>
<name>A0A291GYU9_9MICO</name>
<dbReference type="InterPro" id="IPR011335">
    <property type="entry name" value="Restrct_endonuc-II-like"/>
</dbReference>
<dbReference type="KEGG" id="bgg:CFK41_11935"/>
<evidence type="ECO:0000313" key="1">
    <source>
        <dbReference type="EMBL" id="ATG55399.1"/>
    </source>
</evidence>
<dbReference type="EMBL" id="CP023564">
    <property type="protein sequence ID" value="ATG55399.1"/>
    <property type="molecule type" value="Genomic_DNA"/>
</dbReference>
<proteinExistence type="predicted"/>
<evidence type="ECO:0000313" key="2">
    <source>
        <dbReference type="Proteomes" id="UP000217889"/>
    </source>
</evidence>
<reference evidence="1 2" key="1">
    <citation type="journal article" date="2014" name="Int. J. Syst. Evol. Microbiol.">
        <title>Brachybacterium ginsengisoli sp. nov., isolated from soil of a ginseng field.</title>
        <authorList>
            <person name="Hoang V.A."/>
            <person name="Kim Y.J."/>
            <person name="Nguyen N.L."/>
            <person name="Yang D.C."/>
        </authorList>
    </citation>
    <scope>NUCLEOTIDE SEQUENCE [LARGE SCALE GENOMIC DNA]</scope>
    <source>
        <strain evidence="1 2">DCY80</strain>
    </source>
</reference>
<dbReference type="Proteomes" id="UP000217889">
    <property type="component" value="Chromosome"/>
</dbReference>
<dbReference type="SUPFAM" id="SSF52980">
    <property type="entry name" value="Restriction endonuclease-like"/>
    <property type="match status" value="1"/>
</dbReference>
<dbReference type="AlphaFoldDB" id="A0A291GYU9"/>
<dbReference type="Gene3D" id="3.40.960.10">
    <property type="entry name" value="VSR Endonuclease"/>
    <property type="match status" value="1"/>
</dbReference>
<dbReference type="OrthoDB" id="3173471at2"/>
<organism evidence="1 2">
    <name type="scientific">Brachybacterium ginsengisoli</name>
    <dbReference type="NCBI Taxonomy" id="1331682"/>
    <lineage>
        <taxon>Bacteria</taxon>
        <taxon>Bacillati</taxon>
        <taxon>Actinomycetota</taxon>
        <taxon>Actinomycetes</taxon>
        <taxon>Micrococcales</taxon>
        <taxon>Dermabacteraceae</taxon>
        <taxon>Brachybacterium</taxon>
    </lineage>
</organism>